<dbReference type="InterPro" id="IPR038765">
    <property type="entry name" value="Papain-like_cys_pep_sf"/>
</dbReference>
<feature type="compositionally biased region" description="Polar residues" evidence="8">
    <location>
        <begin position="48"/>
        <end position="61"/>
    </location>
</feature>
<comment type="caution">
    <text evidence="10">The sequence shown here is derived from an EMBL/GenBank/DDBJ whole genome shotgun (WGS) entry which is preliminary data.</text>
</comment>
<dbReference type="Gene3D" id="3.90.70.10">
    <property type="entry name" value="Cysteine proteinases"/>
    <property type="match status" value="1"/>
</dbReference>
<dbReference type="PROSITE" id="PS50235">
    <property type="entry name" value="USP_3"/>
    <property type="match status" value="1"/>
</dbReference>
<name>A0ABR1XMK9_9PEZI</name>
<feature type="region of interest" description="Disordered" evidence="8">
    <location>
        <begin position="1"/>
        <end position="26"/>
    </location>
</feature>
<feature type="compositionally biased region" description="Basic and acidic residues" evidence="8">
    <location>
        <begin position="247"/>
        <end position="256"/>
    </location>
</feature>
<evidence type="ECO:0000313" key="10">
    <source>
        <dbReference type="EMBL" id="KAK8161400.1"/>
    </source>
</evidence>
<sequence>MALTKIKTKDLARSASLQRSRRRRRSIVFLSTAANSSRFFDERIGRHPSSSKSTTNKQPLSTAMAEPPVASKMDATKSPYKSSSAAPQSHHSKSPNQHSKPPTKKIRPEINLIKKKKQEASSETSESSSSSTRSPSIFDRDEVHGKTGPVVDTPPSSPASESATDCERKRVATKKERREAKKQASAQQQQQQQQESKTSSTPDPKPETKAPVEQAKSKKESAKPQVSSAQKDASKPNKTAGQSRTGKKTEMADERAQRQQFLNSLDRRWPNPNVGGYGLFNPGVFCYRRSVLQCLLNIPIFVTWLGTHRRNHKRHCPGEIQETVKGKPRITKATACFACALIGLAEAYWTPKSKQELLAATRYFDLTMRKIAFSTSTFPMGADSRKDFSNQQDANEFCLWMLNVLPTHNQMDTFQYRSIFGFGMSKAWACTKCGRVSRTLAEDVHMSVSIQAGQRNRLEACIERHLLHERMEGVYCENKQCSYYSKLEKGKKPEEGMKVTRRTAFTQLPEIMIIHLRRFAVRTVLKGKKAVTQNIKIDDPVMYPPVLDLSRYLAPGSEDEKARYSLSGVVLQYGELSFGHYLARTVTPKGVRHISDSNVQSINFSDLLQPRDKRNRDSTPYVLFYTRLRDGDAIPLAEDGASKPKPTGSSIKTSSAKNGAPNTSKSDTAQPSKSSSLKRSDAGFQKKRKLSDAQPSPGFKKHKQNNHRSGKF</sequence>
<reference evidence="10 11" key="1">
    <citation type="journal article" date="2022" name="G3 (Bethesda)">
        <title>Enemy or ally: a genomic approach to elucidate the lifestyle of Phyllosticta citrichinaensis.</title>
        <authorList>
            <person name="Buijs V.A."/>
            <person name="Groenewald J.Z."/>
            <person name="Haridas S."/>
            <person name="LaButti K.M."/>
            <person name="Lipzen A."/>
            <person name="Martin F.M."/>
            <person name="Barry K."/>
            <person name="Grigoriev I.V."/>
            <person name="Crous P.W."/>
            <person name="Seidl M.F."/>
        </authorList>
    </citation>
    <scope>NUCLEOTIDE SEQUENCE [LARGE SCALE GENOMIC DNA]</scope>
    <source>
        <strain evidence="10 11">CBS 129764</strain>
    </source>
</reference>
<feature type="region of interest" description="Disordered" evidence="8">
    <location>
        <begin position="38"/>
        <end position="256"/>
    </location>
</feature>
<dbReference type="PANTHER" id="PTHR24006">
    <property type="entry name" value="UBIQUITIN CARBOXYL-TERMINAL HYDROLASE"/>
    <property type="match status" value="1"/>
</dbReference>
<feature type="compositionally biased region" description="Basic and acidic residues" evidence="8">
    <location>
        <begin position="165"/>
        <end position="182"/>
    </location>
</feature>
<accession>A0ABR1XMK9</accession>
<evidence type="ECO:0000256" key="2">
    <source>
        <dbReference type="ARBA" id="ARBA00009085"/>
    </source>
</evidence>
<keyword evidence="11" id="KW-1185">Reference proteome</keyword>
<evidence type="ECO:0000256" key="5">
    <source>
        <dbReference type="ARBA" id="ARBA00022786"/>
    </source>
</evidence>
<feature type="compositionally biased region" description="Polar residues" evidence="8">
    <location>
        <begin position="224"/>
        <end position="244"/>
    </location>
</feature>
<feature type="domain" description="USP" evidence="9">
    <location>
        <begin position="277"/>
        <end position="628"/>
    </location>
</feature>
<keyword evidence="5" id="KW-0833">Ubl conjugation pathway</keyword>
<evidence type="ECO:0000259" key="9">
    <source>
        <dbReference type="PROSITE" id="PS50235"/>
    </source>
</evidence>
<feature type="region of interest" description="Disordered" evidence="8">
    <location>
        <begin position="635"/>
        <end position="712"/>
    </location>
</feature>
<comment type="similarity">
    <text evidence="2">Belongs to the peptidase C19 family.</text>
</comment>
<feature type="compositionally biased region" description="Polar residues" evidence="8">
    <location>
        <begin position="647"/>
        <end position="677"/>
    </location>
</feature>
<evidence type="ECO:0000256" key="4">
    <source>
        <dbReference type="ARBA" id="ARBA00022670"/>
    </source>
</evidence>
<protein>
    <recommendedName>
        <fullName evidence="3">ubiquitinyl hydrolase 1</fullName>
        <ecNumber evidence="3">3.4.19.12</ecNumber>
    </recommendedName>
</protein>
<proteinExistence type="inferred from homology"/>
<feature type="compositionally biased region" description="Basic and acidic residues" evidence="8">
    <location>
        <begin position="204"/>
        <end position="222"/>
    </location>
</feature>
<dbReference type="EMBL" id="JBBWUH010000007">
    <property type="protein sequence ID" value="KAK8161400.1"/>
    <property type="molecule type" value="Genomic_DNA"/>
</dbReference>
<evidence type="ECO:0000256" key="8">
    <source>
        <dbReference type="SAM" id="MobiDB-lite"/>
    </source>
</evidence>
<feature type="compositionally biased region" description="Polar residues" evidence="8">
    <location>
        <begin position="79"/>
        <end position="100"/>
    </location>
</feature>
<dbReference type="SUPFAM" id="SSF54001">
    <property type="entry name" value="Cysteine proteinases"/>
    <property type="match status" value="1"/>
</dbReference>
<comment type="catalytic activity">
    <reaction evidence="1">
        <text>Thiol-dependent hydrolysis of ester, thioester, amide, peptide and isopeptide bonds formed by the C-terminal Gly of ubiquitin (a 76-residue protein attached to proteins as an intracellular targeting signal).</text>
        <dbReference type="EC" id="3.4.19.12"/>
    </reaction>
</comment>
<evidence type="ECO:0000313" key="11">
    <source>
        <dbReference type="Proteomes" id="UP001456524"/>
    </source>
</evidence>
<evidence type="ECO:0000256" key="6">
    <source>
        <dbReference type="ARBA" id="ARBA00022801"/>
    </source>
</evidence>
<dbReference type="InterPro" id="IPR001394">
    <property type="entry name" value="Peptidase_C19_UCH"/>
</dbReference>
<feature type="compositionally biased region" description="Basic residues" evidence="8">
    <location>
        <begin position="699"/>
        <end position="712"/>
    </location>
</feature>
<evidence type="ECO:0000256" key="7">
    <source>
        <dbReference type="ARBA" id="ARBA00022807"/>
    </source>
</evidence>
<keyword evidence="6" id="KW-0378">Hydrolase</keyword>
<feature type="compositionally biased region" description="Low complexity" evidence="8">
    <location>
        <begin position="121"/>
        <end position="136"/>
    </location>
</feature>
<dbReference type="InterPro" id="IPR028889">
    <property type="entry name" value="USP"/>
</dbReference>
<dbReference type="EC" id="3.4.19.12" evidence="3"/>
<evidence type="ECO:0000256" key="1">
    <source>
        <dbReference type="ARBA" id="ARBA00000707"/>
    </source>
</evidence>
<organism evidence="10 11">
    <name type="scientific">Phyllosticta citrichinensis</name>
    <dbReference type="NCBI Taxonomy" id="1130410"/>
    <lineage>
        <taxon>Eukaryota</taxon>
        <taxon>Fungi</taxon>
        <taxon>Dikarya</taxon>
        <taxon>Ascomycota</taxon>
        <taxon>Pezizomycotina</taxon>
        <taxon>Dothideomycetes</taxon>
        <taxon>Dothideomycetes incertae sedis</taxon>
        <taxon>Botryosphaeriales</taxon>
        <taxon>Phyllostictaceae</taxon>
        <taxon>Phyllosticta</taxon>
    </lineage>
</organism>
<gene>
    <name evidence="10" type="ORF">IWX90DRAFT_437610</name>
</gene>
<dbReference type="InterPro" id="IPR050164">
    <property type="entry name" value="Peptidase_C19"/>
</dbReference>
<feature type="compositionally biased region" description="Low complexity" evidence="8">
    <location>
        <begin position="183"/>
        <end position="201"/>
    </location>
</feature>
<evidence type="ECO:0000256" key="3">
    <source>
        <dbReference type="ARBA" id="ARBA00012759"/>
    </source>
</evidence>
<dbReference type="Pfam" id="PF00443">
    <property type="entry name" value="UCH"/>
    <property type="match status" value="1"/>
</dbReference>
<keyword evidence="4" id="KW-0645">Protease</keyword>
<keyword evidence="7" id="KW-0788">Thiol protease</keyword>
<dbReference type="PANTHER" id="PTHR24006:SF758">
    <property type="entry name" value="UBIQUITIN CARBOXYL-TERMINAL HYDROLASE 36"/>
    <property type="match status" value="1"/>
</dbReference>
<dbReference type="CDD" id="cd02257">
    <property type="entry name" value="Peptidase_C19"/>
    <property type="match status" value="1"/>
</dbReference>
<dbReference type="Proteomes" id="UP001456524">
    <property type="component" value="Unassembled WGS sequence"/>
</dbReference>